<evidence type="ECO:0000256" key="5">
    <source>
        <dbReference type="ARBA" id="ARBA00022737"/>
    </source>
</evidence>
<keyword evidence="3" id="KW-0808">Transferase</keyword>
<evidence type="ECO:0000259" key="12">
    <source>
        <dbReference type="PROSITE" id="PS51873"/>
    </source>
</evidence>
<dbReference type="InterPro" id="IPR017907">
    <property type="entry name" value="Znf_RING_CS"/>
</dbReference>
<evidence type="ECO:0000256" key="3">
    <source>
        <dbReference type="ARBA" id="ARBA00022679"/>
    </source>
</evidence>
<evidence type="ECO:0000256" key="1">
    <source>
        <dbReference type="ARBA" id="ARBA00001798"/>
    </source>
</evidence>
<evidence type="ECO:0000313" key="14">
    <source>
        <dbReference type="Proteomes" id="UP001280581"/>
    </source>
</evidence>
<dbReference type="Pfam" id="PF01485">
    <property type="entry name" value="IBR"/>
    <property type="match status" value="1"/>
</dbReference>
<dbReference type="AlphaFoldDB" id="A0AAN6LUH3"/>
<keyword evidence="6 9" id="KW-0863">Zinc-finger</keyword>
<feature type="compositionally biased region" description="Polar residues" evidence="10">
    <location>
        <begin position="746"/>
        <end position="755"/>
    </location>
</feature>
<dbReference type="Gene3D" id="1.20.120.1750">
    <property type="match status" value="1"/>
</dbReference>
<proteinExistence type="predicted"/>
<evidence type="ECO:0000256" key="4">
    <source>
        <dbReference type="ARBA" id="ARBA00022723"/>
    </source>
</evidence>
<organism evidence="13 14">
    <name type="scientific">Pseudopithomyces chartarum</name>
    <dbReference type="NCBI Taxonomy" id="1892770"/>
    <lineage>
        <taxon>Eukaryota</taxon>
        <taxon>Fungi</taxon>
        <taxon>Dikarya</taxon>
        <taxon>Ascomycota</taxon>
        <taxon>Pezizomycotina</taxon>
        <taxon>Dothideomycetes</taxon>
        <taxon>Pleosporomycetidae</taxon>
        <taxon>Pleosporales</taxon>
        <taxon>Massarineae</taxon>
        <taxon>Didymosphaeriaceae</taxon>
        <taxon>Pseudopithomyces</taxon>
    </lineage>
</organism>
<dbReference type="InterPro" id="IPR001841">
    <property type="entry name" value="Znf_RING"/>
</dbReference>
<dbReference type="CDD" id="cd22584">
    <property type="entry name" value="Rcat_RBR_unk"/>
    <property type="match status" value="1"/>
</dbReference>
<feature type="region of interest" description="Disordered" evidence="10">
    <location>
        <begin position="42"/>
        <end position="202"/>
    </location>
</feature>
<dbReference type="PANTHER" id="PTHR11685">
    <property type="entry name" value="RBR FAMILY RING FINGER AND IBR DOMAIN-CONTAINING"/>
    <property type="match status" value="1"/>
</dbReference>
<evidence type="ECO:0000256" key="10">
    <source>
        <dbReference type="SAM" id="MobiDB-lite"/>
    </source>
</evidence>
<evidence type="ECO:0000313" key="13">
    <source>
        <dbReference type="EMBL" id="KAK3203471.1"/>
    </source>
</evidence>
<dbReference type="EMBL" id="WVTA01000011">
    <property type="protein sequence ID" value="KAK3203471.1"/>
    <property type="molecule type" value="Genomic_DNA"/>
</dbReference>
<evidence type="ECO:0000256" key="2">
    <source>
        <dbReference type="ARBA" id="ARBA00012251"/>
    </source>
</evidence>
<dbReference type="InterPro" id="IPR013083">
    <property type="entry name" value="Znf_RING/FYVE/PHD"/>
</dbReference>
<gene>
    <name evidence="13" type="ORF">GRF29_112g1364447</name>
</gene>
<comment type="catalytic activity">
    <reaction evidence="1">
        <text>[E2 ubiquitin-conjugating enzyme]-S-ubiquitinyl-L-cysteine + [acceptor protein]-L-lysine = [E2 ubiquitin-conjugating enzyme]-L-cysteine + [acceptor protein]-N(6)-ubiquitinyl-L-lysine.</text>
        <dbReference type="EC" id="2.3.2.31"/>
    </reaction>
</comment>
<dbReference type="Gene3D" id="3.30.40.10">
    <property type="entry name" value="Zinc/RING finger domain, C3HC4 (zinc finger)"/>
    <property type="match status" value="1"/>
</dbReference>
<dbReference type="PROSITE" id="PS00518">
    <property type="entry name" value="ZF_RING_1"/>
    <property type="match status" value="1"/>
</dbReference>
<feature type="compositionally biased region" description="Low complexity" evidence="10">
    <location>
        <begin position="756"/>
        <end position="776"/>
    </location>
</feature>
<dbReference type="InterPro" id="IPR002867">
    <property type="entry name" value="IBR_dom"/>
</dbReference>
<evidence type="ECO:0000256" key="6">
    <source>
        <dbReference type="ARBA" id="ARBA00022771"/>
    </source>
</evidence>
<dbReference type="GO" id="GO:0008270">
    <property type="term" value="F:zinc ion binding"/>
    <property type="evidence" value="ECO:0007669"/>
    <property type="project" value="UniProtKB-KW"/>
</dbReference>
<feature type="domain" description="RING-type" evidence="11">
    <location>
        <begin position="260"/>
        <end position="305"/>
    </location>
</feature>
<dbReference type="InterPro" id="IPR031127">
    <property type="entry name" value="E3_UB_ligase_RBR"/>
</dbReference>
<evidence type="ECO:0000256" key="9">
    <source>
        <dbReference type="PROSITE-ProRule" id="PRU00175"/>
    </source>
</evidence>
<keyword evidence="7" id="KW-0833">Ubl conjugation pathway</keyword>
<keyword evidence="14" id="KW-1185">Reference proteome</keyword>
<feature type="compositionally biased region" description="Basic and acidic residues" evidence="10">
    <location>
        <begin position="808"/>
        <end position="825"/>
    </location>
</feature>
<comment type="caution">
    <text evidence="13">The sequence shown here is derived from an EMBL/GenBank/DDBJ whole genome shotgun (WGS) entry which is preliminary data.</text>
</comment>
<protein>
    <recommendedName>
        <fullName evidence="2">RBR-type E3 ubiquitin transferase</fullName>
        <ecNumber evidence="2">2.3.2.31</ecNumber>
    </recommendedName>
</protein>
<feature type="domain" description="RING-type" evidence="12">
    <location>
        <begin position="256"/>
        <end position="460"/>
    </location>
</feature>
<keyword evidence="4" id="KW-0479">Metal-binding</keyword>
<dbReference type="GO" id="GO:0061630">
    <property type="term" value="F:ubiquitin protein ligase activity"/>
    <property type="evidence" value="ECO:0007669"/>
    <property type="project" value="UniProtKB-EC"/>
</dbReference>
<dbReference type="PROSITE" id="PS50089">
    <property type="entry name" value="ZF_RING_2"/>
    <property type="match status" value="1"/>
</dbReference>
<dbReference type="CDD" id="cd20335">
    <property type="entry name" value="BRcat_RBR"/>
    <property type="match status" value="1"/>
</dbReference>
<evidence type="ECO:0000256" key="7">
    <source>
        <dbReference type="ARBA" id="ARBA00022786"/>
    </source>
</evidence>
<reference evidence="13 14" key="1">
    <citation type="submission" date="2021-02" db="EMBL/GenBank/DDBJ databases">
        <title>Genome assembly of Pseudopithomyces chartarum.</title>
        <authorList>
            <person name="Jauregui R."/>
            <person name="Singh J."/>
            <person name="Voisey C."/>
        </authorList>
    </citation>
    <scope>NUCLEOTIDE SEQUENCE [LARGE SCALE GENOMIC DNA]</scope>
    <source>
        <strain evidence="13 14">AGR01</strain>
    </source>
</reference>
<sequence>MARDRAARDSRYLYEDFAEEERERDRDERRYRRRYRHRDDFDYDYEDHKQRRERRKAEEARRAAEIDIDELRARRESYYTRPEADRRRDSHRMAQDVRGEREKDRARGSKKEVRRDGTVRRKKKKDGEDGLRDEYVYGRHRSMPVGGEPAVRRSSGIRRSEGGGGGSSSRTEHTPLSGSRSTSIRKEEPRLGRSMSARDPQRVYQSRLKLPGAIATPLAKTNHGAPKDTRKSSGLLATLFKPSSRPQTAVAHKEIPRVECIICMDDRIPANKSAKLGCGHRMCYSCLKRQFTLSVSDPKHMPPTCCNAEHIPLKYVERLFDDKFKRLWNKKYEEYTTSNRLYCPKRGCGEWIKPGRVRMDLTYGKKYARCSRCDTKVCVLCNAKFHTRRECPKDEETNRLVEMAKEQGWQRCYNCRAVVELKEGCNHMTCRCTAQFCMVCAAPWKTCNCPWFNYAHLDEEDRLNDMRVPYMPHQVEVLPMPSHPEPVPVRRASTRANRRPDRELERADARLAAHLQEQLRMEGAAPVAEIRRADPAVGVYGLGNSGGHHMNDSYAVQPPLATSAARTAARPAAPRSFFSRRLVRETPREAPREAPREVVRSHTVHTVRASAMAGLSRDGSKRGANRVGTWLNHVLIDDEAIRTAPRDVEVDDWRIDGSTHPDSNFTIVSTAHITMSLFRSSIVRASALRPAAAMAPRAQFHTVRTLRAQQDYGSGDGNPAGENPQQQGKRGREDLEHPGPPPPKVGQNNKTSPDASSSQSSSGSSSSKSSEGNKQSDAAATDKDVKGVKGAQPKILNENPPSGENAPEDVKQHNREVDQRAERANEQVSNEDTEKDKVSKKFWAGQGGADREP</sequence>
<dbReference type="InterPro" id="IPR044066">
    <property type="entry name" value="TRIAD_supradom"/>
</dbReference>
<dbReference type="SUPFAM" id="SSF57850">
    <property type="entry name" value="RING/U-box"/>
    <property type="match status" value="2"/>
</dbReference>
<dbReference type="Proteomes" id="UP001280581">
    <property type="component" value="Unassembled WGS sequence"/>
</dbReference>
<feature type="compositionally biased region" description="Basic and acidic residues" evidence="10">
    <location>
        <begin position="46"/>
        <end position="137"/>
    </location>
</feature>
<accession>A0AAN6LUH3</accession>
<feature type="region of interest" description="Disordered" evidence="10">
    <location>
        <begin position="477"/>
        <end position="503"/>
    </location>
</feature>
<keyword evidence="8" id="KW-0862">Zinc</keyword>
<name>A0AAN6LUH3_9PLEO</name>
<keyword evidence="5" id="KW-0677">Repeat</keyword>
<evidence type="ECO:0000259" key="11">
    <source>
        <dbReference type="PROSITE" id="PS50089"/>
    </source>
</evidence>
<evidence type="ECO:0000256" key="8">
    <source>
        <dbReference type="ARBA" id="ARBA00022833"/>
    </source>
</evidence>
<dbReference type="GO" id="GO:0016567">
    <property type="term" value="P:protein ubiquitination"/>
    <property type="evidence" value="ECO:0007669"/>
    <property type="project" value="InterPro"/>
</dbReference>
<dbReference type="PROSITE" id="PS51873">
    <property type="entry name" value="TRIAD"/>
    <property type="match status" value="1"/>
</dbReference>
<dbReference type="EC" id="2.3.2.31" evidence="2"/>
<feature type="region of interest" description="Disordered" evidence="10">
    <location>
        <begin position="710"/>
        <end position="853"/>
    </location>
</feature>